<organism evidence="1 2">
    <name type="scientific">Tenacibaculum caenipelagi</name>
    <dbReference type="NCBI Taxonomy" id="1325435"/>
    <lineage>
        <taxon>Bacteria</taxon>
        <taxon>Pseudomonadati</taxon>
        <taxon>Bacteroidota</taxon>
        <taxon>Flavobacteriia</taxon>
        <taxon>Flavobacteriales</taxon>
        <taxon>Flavobacteriaceae</taxon>
        <taxon>Tenacibaculum</taxon>
    </lineage>
</organism>
<dbReference type="AlphaFoldDB" id="A0A4V3D2T5"/>
<sequence>MVMNVINTKKVFFLLLTILFFSCKEKQQINIEEECIYQVTSHLTNKFRAPLLLPPTFPPPPNGKEYIYTTRDSLTSYMHSVNKFIRKKTIAFLPETFTTEKEYKKEKVKIIEECTNDKDLIRLFLKLEKNIELDINKIANSKKDSLIYYNEKHEKMLGKGFQDIDILLSFSNITFNKNYNKALLIVGVSYGRLNGFSMLIYLEKKHYHWEIKCEKILSIS</sequence>
<dbReference type="Proteomes" id="UP000295390">
    <property type="component" value="Unassembled WGS sequence"/>
</dbReference>
<reference evidence="1 2" key="1">
    <citation type="submission" date="2019-03" db="EMBL/GenBank/DDBJ databases">
        <title>Genomic Encyclopedia of Type Strains, Phase III (KMG-III): the genomes of soil and plant-associated and newly described type strains.</title>
        <authorList>
            <person name="Whitman W."/>
        </authorList>
    </citation>
    <scope>NUCLEOTIDE SEQUENCE [LARGE SCALE GENOMIC DNA]</scope>
    <source>
        <strain evidence="1 2">CECT 8283</strain>
    </source>
</reference>
<gene>
    <name evidence="1" type="ORF">DFQ07_2263</name>
</gene>
<evidence type="ECO:0000313" key="1">
    <source>
        <dbReference type="EMBL" id="TDQ23735.1"/>
    </source>
</evidence>
<evidence type="ECO:0000313" key="2">
    <source>
        <dbReference type="Proteomes" id="UP000295390"/>
    </source>
</evidence>
<keyword evidence="2" id="KW-1185">Reference proteome</keyword>
<name>A0A4V3D2T5_9FLAO</name>
<protein>
    <submittedName>
        <fullName evidence="1">Uncharacterized protein</fullName>
    </submittedName>
</protein>
<dbReference type="EMBL" id="SNYH01000005">
    <property type="protein sequence ID" value="TDQ23735.1"/>
    <property type="molecule type" value="Genomic_DNA"/>
</dbReference>
<comment type="caution">
    <text evidence="1">The sequence shown here is derived from an EMBL/GenBank/DDBJ whole genome shotgun (WGS) entry which is preliminary data.</text>
</comment>
<accession>A0A4V3D2T5</accession>
<proteinExistence type="predicted"/>